<dbReference type="GO" id="GO:0005524">
    <property type="term" value="F:ATP binding"/>
    <property type="evidence" value="ECO:0007669"/>
    <property type="project" value="InterPro"/>
</dbReference>
<evidence type="ECO:0000256" key="1">
    <source>
        <dbReference type="ARBA" id="ARBA00022737"/>
    </source>
</evidence>
<dbReference type="PROSITE" id="PS50088">
    <property type="entry name" value="ANK_REPEAT"/>
    <property type="match status" value="1"/>
</dbReference>
<dbReference type="PANTHER" id="PTHR24198:SF165">
    <property type="entry name" value="ANKYRIN REPEAT-CONTAINING PROTEIN-RELATED"/>
    <property type="match status" value="1"/>
</dbReference>
<evidence type="ECO:0000256" key="2">
    <source>
        <dbReference type="ARBA" id="ARBA00023043"/>
    </source>
</evidence>
<dbReference type="Gene3D" id="1.10.510.10">
    <property type="entry name" value="Transferase(Phosphotransferase) domain 1"/>
    <property type="match status" value="1"/>
</dbReference>
<dbReference type="Gene3D" id="3.30.200.20">
    <property type="entry name" value="Phosphorylase Kinase, domain 1"/>
    <property type="match status" value="1"/>
</dbReference>
<dbReference type="InterPro" id="IPR008271">
    <property type="entry name" value="Ser/Thr_kinase_AS"/>
</dbReference>
<dbReference type="OrthoDB" id="626167at2759"/>
<reference evidence="5 6" key="1">
    <citation type="journal article" date="2018" name="Sci. Rep.">
        <title>Comparative genomics provides insights into the lifestyle and reveals functional heterogeneity of dark septate endophytic fungi.</title>
        <authorList>
            <person name="Knapp D.G."/>
            <person name="Nemeth J.B."/>
            <person name="Barry K."/>
            <person name="Hainaut M."/>
            <person name="Henrissat B."/>
            <person name="Johnson J."/>
            <person name="Kuo A."/>
            <person name="Lim J.H.P."/>
            <person name="Lipzen A."/>
            <person name="Nolan M."/>
            <person name="Ohm R.A."/>
            <person name="Tamas L."/>
            <person name="Grigoriev I.V."/>
            <person name="Spatafora J.W."/>
            <person name="Nagy L.G."/>
            <person name="Kovacs G.M."/>
        </authorList>
    </citation>
    <scope>NUCLEOTIDE SEQUENCE [LARGE SCALE GENOMIC DNA]</scope>
    <source>
        <strain evidence="5 6">DSE2036</strain>
    </source>
</reference>
<feature type="repeat" description="ANK" evidence="3">
    <location>
        <begin position="864"/>
        <end position="896"/>
    </location>
</feature>
<dbReference type="Pfam" id="PF00069">
    <property type="entry name" value="Pkinase"/>
    <property type="match status" value="1"/>
</dbReference>
<feature type="domain" description="Protein kinase" evidence="4">
    <location>
        <begin position="22"/>
        <end position="306"/>
    </location>
</feature>
<dbReference type="SMART" id="SM00248">
    <property type="entry name" value="ANK"/>
    <property type="match status" value="8"/>
</dbReference>
<sequence>GLEDVIRTVQSLSLRHFPHYKIGRGESVGEGETFWVEHCNVDGRAVAVKHLKVGFRQPGSPEFLRRVNSLLLELRIMHHGPLKSHPNILTLIGYGWNTEGGSILPYMLVEYCANGNLRQYLVDNKPVVPRCKELLIADVASGIHALHTAGIIHGDVKLDNVLVFDSNERRISPVAKICDFGHSVLVGILSRYNAPEVFNQKLKPIPRMELKKCDVWAFGLLAWEVLLDGAFYLNHVAGQTNMALDDSAQKNFEPGQVLLSAISSAQVGTDDIQRAIFRNLLKSTLEADPSLRVSELNSLPIMSKWRQVNKLHRITGTTGLSAQLALHTGASEWSYEIFRYEYNREIFWVHKKHIAQEFHTFFTTHTEEDAVKGSAAWQIALCYATGFGVSTDWNKADEHLIRAIELGNDVAQRFGPMLLRFGVENTGENYTNMIFAMNKIVPLDSLQCNEPPLIQGLRTRNRKTVEILLACGLSPQTKDKGGRNGFRWLFMLDEDALPFAEQCLMKFKHSEALNMPADGTLAIHPQWPLQLEGTPLAHAIATGSRGTVVALLHLGADPLAQAHVHKSHNILLQKHWTPIHVAVKYHRPDILTTLLDAARIKDTRNCSLILPALALCYSSVFERIAMHGRHLRKRLEEVIALLGPPSTLEEASTQGVTAFMHSIDSNDIQVTAALLQRNRTIAMKQSVSPSPAKSPIFHYPIHHAAQLASRRDEPEAVKILELIIKYDPCALSRLDSHGRTTLHMAASGSSSRAARFIVNRVPLLLHAKDERGAKPLHYCESTTVAEQLVELGAEVDASDDSGQSALCYAVLKGLGHVVKTLCKMRAATDMCAGYPLRLAIANKMHEIAASLIAFGACVNLQDNLGNTPLHSAAQRSPHRILRLLLDNDANASVPNNRG</sequence>
<evidence type="ECO:0000313" key="6">
    <source>
        <dbReference type="Proteomes" id="UP000244855"/>
    </source>
</evidence>
<evidence type="ECO:0000256" key="3">
    <source>
        <dbReference type="PROSITE-ProRule" id="PRU00023"/>
    </source>
</evidence>
<feature type="non-terminal residue" evidence="5">
    <location>
        <position position="898"/>
    </location>
</feature>
<dbReference type="InterPro" id="IPR000719">
    <property type="entry name" value="Prot_kinase_dom"/>
</dbReference>
<accession>A0A2V1D7X4</accession>
<dbReference type="Pfam" id="PF12796">
    <property type="entry name" value="Ank_2"/>
    <property type="match status" value="1"/>
</dbReference>
<dbReference type="SUPFAM" id="SSF48403">
    <property type="entry name" value="Ankyrin repeat"/>
    <property type="match status" value="2"/>
</dbReference>
<gene>
    <name evidence="5" type="ORF">DM02DRAFT_502175</name>
</gene>
<proteinExistence type="predicted"/>
<dbReference type="PROSITE" id="PS50297">
    <property type="entry name" value="ANK_REP_REGION"/>
    <property type="match status" value="1"/>
</dbReference>
<protein>
    <recommendedName>
        <fullName evidence="4">Protein kinase domain-containing protein</fullName>
    </recommendedName>
</protein>
<dbReference type="SUPFAM" id="SSF56112">
    <property type="entry name" value="Protein kinase-like (PK-like)"/>
    <property type="match status" value="1"/>
</dbReference>
<evidence type="ECO:0000259" key="4">
    <source>
        <dbReference type="PROSITE" id="PS50011"/>
    </source>
</evidence>
<keyword evidence="1" id="KW-0677">Repeat</keyword>
<dbReference type="AlphaFoldDB" id="A0A2V1D7X4"/>
<evidence type="ECO:0000313" key="5">
    <source>
        <dbReference type="EMBL" id="PVH93643.1"/>
    </source>
</evidence>
<dbReference type="STRING" id="97972.A0A2V1D7X4"/>
<dbReference type="PROSITE" id="PS50011">
    <property type="entry name" value="PROTEIN_KINASE_DOM"/>
    <property type="match status" value="1"/>
</dbReference>
<feature type="non-terminal residue" evidence="5">
    <location>
        <position position="1"/>
    </location>
</feature>
<dbReference type="InterPro" id="IPR002110">
    <property type="entry name" value="Ankyrin_rpt"/>
</dbReference>
<dbReference type="PROSITE" id="PS00108">
    <property type="entry name" value="PROTEIN_KINASE_ST"/>
    <property type="match status" value="1"/>
</dbReference>
<dbReference type="Proteomes" id="UP000244855">
    <property type="component" value="Unassembled WGS sequence"/>
</dbReference>
<dbReference type="SMART" id="SM00671">
    <property type="entry name" value="SEL1"/>
    <property type="match status" value="1"/>
</dbReference>
<dbReference type="SMART" id="SM00220">
    <property type="entry name" value="S_TKc"/>
    <property type="match status" value="1"/>
</dbReference>
<dbReference type="InterPro" id="IPR011009">
    <property type="entry name" value="Kinase-like_dom_sf"/>
</dbReference>
<dbReference type="InterPro" id="IPR006597">
    <property type="entry name" value="Sel1-like"/>
</dbReference>
<dbReference type="InterPro" id="IPR036770">
    <property type="entry name" value="Ankyrin_rpt-contain_sf"/>
</dbReference>
<organism evidence="5 6">
    <name type="scientific">Periconia macrospinosa</name>
    <dbReference type="NCBI Taxonomy" id="97972"/>
    <lineage>
        <taxon>Eukaryota</taxon>
        <taxon>Fungi</taxon>
        <taxon>Dikarya</taxon>
        <taxon>Ascomycota</taxon>
        <taxon>Pezizomycotina</taxon>
        <taxon>Dothideomycetes</taxon>
        <taxon>Pleosporomycetidae</taxon>
        <taxon>Pleosporales</taxon>
        <taxon>Massarineae</taxon>
        <taxon>Periconiaceae</taxon>
        <taxon>Periconia</taxon>
    </lineage>
</organism>
<dbReference type="Gene3D" id="1.25.40.20">
    <property type="entry name" value="Ankyrin repeat-containing domain"/>
    <property type="match status" value="2"/>
</dbReference>
<dbReference type="EMBL" id="KZ805576">
    <property type="protein sequence ID" value="PVH93643.1"/>
    <property type="molecule type" value="Genomic_DNA"/>
</dbReference>
<keyword evidence="6" id="KW-1185">Reference proteome</keyword>
<name>A0A2V1D7X4_9PLEO</name>
<dbReference type="GO" id="GO:0004672">
    <property type="term" value="F:protein kinase activity"/>
    <property type="evidence" value="ECO:0007669"/>
    <property type="project" value="InterPro"/>
</dbReference>
<keyword evidence="2 3" id="KW-0040">ANK repeat</keyword>
<dbReference type="CDD" id="cd00180">
    <property type="entry name" value="PKc"/>
    <property type="match status" value="1"/>
</dbReference>
<dbReference type="PANTHER" id="PTHR24198">
    <property type="entry name" value="ANKYRIN REPEAT AND PROTEIN KINASE DOMAIN-CONTAINING PROTEIN"/>
    <property type="match status" value="1"/>
</dbReference>